<dbReference type="SUPFAM" id="SSF82689">
    <property type="entry name" value="Mechanosensitive channel protein MscS (YggB), C-terminal domain"/>
    <property type="match status" value="1"/>
</dbReference>
<evidence type="ECO:0000259" key="9">
    <source>
        <dbReference type="Pfam" id="PF21082"/>
    </source>
</evidence>
<keyword evidence="4 7" id="KW-0812">Transmembrane</keyword>
<dbReference type="GO" id="GO:0008381">
    <property type="term" value="F:mechanosensitive monoatomic ion channel activity"/>
    <property type="evidence" value="ECO:0007669"/>
    <property type="project" value="InterPro"/>
</dbReference>
<feature type="transmembrane region" description="Helical" evidence="7">
    <location>
        <begin position="20"/>
        <end position="41"/>
    </location>
</feature>
<sequence length="275" mass="29917">MDIQSADQIKSAIIEIAFQFGPKLIVAVLIIIAGFYVARWAGRILGANIKGFHLEPPVEQLLVRILRILVQGLFVIMALQNLGVQLLPLLAGLGVAGAGIALAMQGVLGNVVAGLTIIFTKPFKVGEYISIVSEEGVVENISLFTSVLSHADRSHVVIPNRKIVGEILHNYGKIRQLDLEVRVSYDTDLDKALNVIQAILNSNQRVLKEPEAVIKVGVLASSSINILVKPWVNVPDYNLAGGEINKAIIESFRQSDIVIPFPQHEVRLLNSESAK</sequence>
<dbReference type="Gene3D" id="3.30.70.100">
    <property type="match status" value="1"/>
</dbReference>
<evidence type="ECO:0000256" key="6">
    <source>
        <dbReference type="ARBA" id="ARBA00023136"/>
    </source>
</evidence>
<feature type="transmembrane region" description="Helical" evidence="7">
    <location>
        <begin position="61"/>
        <end position="80"/>
    </location>
</feature>
<keyword evidence="7" id="KW-0997">Cell inner membrane</keyword>
<keyword evidence="7" id="KW-0407">Ion channel</keyword>
<dbReference type="InterPro" id="IPR011014">
    <property type="entry name" value="MscS_channel_TM-2"/>
</dbReference>
<evidence type="ECO:0000256" key="7">
    <source>
        <dbReference type="RuleBase" id="RU369025"/>
    </source>
</evidence>
<dbReference type="RefSeq" id="WP_091472173.1">
    <property type="nucleotide sequence ID" value="NZ_FNFX01000004.1"/>
</dbReference>
<dbReference type="GO" id="GO:0005886">
    <property type="term" value="C:plasma membrane"/>
    <property type="evidence" value="ECO:0007669"/>
    <property type="project" value="UniProtKB-SubCell"/>
</dbReference>
<gene>
    <name evidence="11" type="ORF">SAMN05192566_2187</name>
</gene>
<dbReference type="InterPro" id="IPR049278">
    <property type="entry name" value="MS_channel_C"/>
</dbReference>
<evidence type="ECO:0000256" key="4">
    <source>
        <dbReference type="ARBA" id="ARBA00022692"/>
    </source>
</evidence>
<dbReference type="InterPro" id="IPR049142">
    <property type="entry name" value="MS_channel_1st"/>
</dbReference>
<evidence type="ECO:0000256" key="2">
    <source>
        <dbReference type="ARBA" id="ARBA00008017"/>
    </source>
</evidence>
<dbReference type="PANTHER" id="PTHR30221">
    <property type="entry name" value="SMALL-CONDUCTANCE MECHANOSENSITIVE CHANNEL"/>
    <property type="match status" value="1"/>
</dbReference>
<comment type="subunit">
    <text evidence="7">Homoheptamer.</text>
</comment>
<dbReference type="Pfam" id="PF21088">
    <property type="entry name" value="MS_channel_1st"/>
    <property type="match status" value="1"/>
</dbReference>
<dbReference type="EMBL" id="FNFX01000004">
    <property type="protein sequence ID" value="SDK71587.1"/>
    <property type="molecule type" value="Genomic_DNA"/>
</dbReference>
<dbReference type="SUPFAM" id="SSF82861">
    <property type="entry name" value="Mechanosensitive channel protein MscS (YggB), transmembrane region"/>
    <property type="match status" value="1"/>
</dbReference>
<evidence type="ECO:0000256" key="1">
    <source>
        <dbReference type="ARBA" id="ARBA00004651"/>
    </source>
</evidence>
<accession>A0A1G9E6A2</accession>
<evidence type="ECO:0000313" key="12">
    <source>
        <dbReference type="Proteomes" id="UP000198629"/>
    </source>
</evidence>
<protein>
    <recommendedName>
        <fullName evidence="7">Small-conductance mechanosensitive channel</fullName>
    </recommendedName>
</protein>
<evidence type="ECO:0000259" key="8">
    <source>
        <dbReference type="Pfam" id="PF00924"/>
    </source>
</evidence>
<dbReference type="SUPFAM" id="SSF50182">
    <property type="entry name" value="Sm-like ribonucleoproteins"/>
    <property type="match status" value="1"/>
</dbReference>
<reference evidence="12" key="1">
    <citation type="submission" date="2016-10" db="EMBL/GenBank/DDBJ databases">
        <authorList>
            <person name="Varghese N."/>
            <person name="Submissions S."/>
        </authorList>
    </citation>
    <scope>NUCLEOTIDE SEQUENCE [LARGE SCALE GENOMIC DNA]</scope>
    <source>
        <strain evidence="12">CBMB127</strain>
    </source>
</reference>
<proteinExistence type="inferred from homology"/>
<dbReference type="Proteomes" id="UP000198629">
    <property type="component" value="Unassembled WGS sequence"/>
</dbReference>
<dbReference type="Pfam" id="PF21082">
    <property type="entry name" value="MS_channel_3rd"/>
    <property type="match status" value="1"/>
</dbReference>
<dbReference type="InterPro" id="IPR045275">
    <property type="entry name" value="MscS_archaea/bacteria_type"/>
</dbReference>
<dbReference type="PANTHER" id="PTHR30221:SF1">
    <property type="entry name" value="SMALL-CONDUCTANCE MECHANOSENSITIVE CHANNEL"/>
    <property type="match status" value="1"/>
</dbReference>
<dbReference type="InterPro" id="IPR011066">
    <property type="entry name" value="MscS_channel_C_sf"/>
</dbReference>
<feature type="domain" description="Mechanosensitive ion channel transmembrane helices 2/3" evidence="10">
    <location>
        <begin position="65"/>
        <end position="105"/>
    </location>
</feature>
<dbReference type="Pfam" id="PF00924">
    <property type="entry name" value="MS_channel_2nd"/>
    <property type="match status" value="1"/>
</dbReference>
<dbReference type="Gene3D" id="1.10.287.1260">
    <property type="match status" value="1"/>
</dbReference>
<comment type="caution">
    <text evidence="7">Lacks conserved residue(s) required for the propagation of feature annotation.</text>
</comment>
<evidence type="ECO:0000256" key="3">
    <source>
        <dbReference type="ARBA" id="ARBA00022475"/>
    </source>
</evidence>
<dbReference type="InterPro" id="IPR023408">
    <property type="entry name" value="MscS_beta-dom_sf"/>
</dbReference>
<keyword evidence="12" id="KW-1185">Reference proteome</keyword>
<name>A0A1G9E6A2_9PROT</name>
<dbReference type="STRING" id="492660.SAMN05192566_2187"/>
<keyword evidence="6 7" id="KW-0472">Membrane</keyword>
<dbReference type="InterPro" id="IPR006685">
    <property type="entry name" value="MscS_channel_2nd"/>
</dbReference>
<dbReference type="Gene3D" id="2.30.30.60">
    <property type="match status" value="1"/>
</dbReference>
<comment type="similarity">
    <text evidence="2 7">Belongs to the MscS (TC 1.A.23) family.</text>
</comment>
<organism evidence="11 12">
    <name type="scientific">Methylophilus rhizosphaerae</name>
    <dbReference type="NCBI Taxonomy" id="492660"/>
    <lineage>
        <taxon>Bacteria</taxon>
        <taxon>Pseudomonadati</taxon>
        <taxon>Pseudomonadota</taxon>
        <taxon>Betaproteobacteria</taxon>
        <taxon>Nitrosomonadales</taxon>
        <taxon>Methylophilaceae</taxon>
        <taxon>Methylophilus</taxon>
    </lineage>
</organism>
<comment type="function">
    <text evidence="7">Mechanosensitive channel that participates in the regulation of osmotic pressure changes within the cell, opening in response to stretch forces in the membrane lipid bilayer, without the need for other proteins. Contributes to normal resistance to hypoosmotic shock. Forms an ion channel of 1.0 nanosiemens conductance with a slight preference for anions.</text>
</comment>
<feature type="transmembrane region" description="Helical" evidence="7">
    <location>
        <begin position="86"/>
        <end position="119"/>
    </location>
</feature>
<feature type="domain" description="Mechanosensitive ion channel MscS C-terminal" evidence="9">
    <location>
        <begin position="179"/>
        <end position="259"/>
    </location>
</feature>
<dbReference type="AlphaFoldDB" id="A0A1G9E6A2"/>
<keyword evidence="7" id="KW-0813">Transport</keyword>
<feature type="domain" description="Mechanosensitive ion channel MscS" evidence="8">
    <location>
        <begin position="107"/>
        <end position="172"/>
    </location>
</feature>
<keyword evidence="5 7" id="KW-1133">Transmembrane helix</keyword>
<evidence type="ECO:0000259" key="10">
    <source>
        <dbReference type="Pfam" id="PF21088"/>
    </source>
</evidence>
<dbReference type="InterPro" id="IPR008910">
    <property type="entry name" value="MSC_TM_helix"/>
</dbReference>
<evidence type="ECO:0000313" key="11">
    <source>
        <dbReference type="EMBL" id="SDK71587.1"/>
    </source>
</evidence>
<dbReference type="Pfam" id="PF05552">
    <property type="entry name" value="MS_channel_1st_1"/>
    <property type="match status" value="1"/>
</dbReference>
<comment type="subcellular location">
    <subcellularLocation>
        <location evidence="7">Cell inner membrane</location>
        <topology evidence="7">Multi-pass membrane protein</topology>
    </subcellularLocation>
    <subcellularLocation>
        <location evidence="1">Cell membrane</location>
        <topology evidence="1">Multi-pass membrane protein</topology>
    </subcellularLocation>
</comment>
<dbReference type="OrthoDB" id="9809206at2"/>
<keyword evidence="3" id="KW-1003">Cell membrane</keyword>
<dbReference type="InterPro" id="IPR010920">
    <property type="entry name" value="LSM_dom_sf"/>
</dbReference>
<keyword evidence="7" id="KW-0406">Ion transport</keyword>
<evidence type="ECO:0000256" key="5">
    <source>
        <dbReference type="ARBA" id="ARBA00022989"/>
    </source>
</evidence>